<dbReference type="UniPathway" id="UPA00094"/>
<keyword evidence="3 7" id="KW-0560">Oxidoreductase</keyword>
<dbReference type="InterPro" id="IPR057326">
    <property type="entry name" value="KR_dom"/>
</dbReference>
<dbReference type="EMBL" id="CP031320">
    <property type="protein sequence ID" value="AXK33549.1"/>
    <property type="molecule type" value="Genomic_DNA"/>
</dbReference>
<dbReference type="PANTHER" id="PTHR42760:SF135">
    <property type="entry name" value="BLL7886 PROTEIN"/>
    <property type="match status" value="1"/>
</dbReference>
<evidence type="ECO:0000313" key="9">
    <source>
        <dbReference type="EMBL" id="AXK33549.1"/>
    </source>
</evidence>
<dbReference type="PRINTS" id="PR00080">
    <property type="entry name" value="SDRFAMILY"/>
</dbReference>
<comment type="similarity">
    <text evidence="1 7">Belongs to the short-chain dehydrogenases/reductases (SDR) family.</text>
</comment>
<comment type="pathway">
    <text evidence="7">Lipid metabolism; fatty acid biosynthesis.</text>
</comment>
<dbReference type="NCBIfam" id="NF009466">
    <property type="entry name" value="PRK12826.1-2"/>
    <property type="match status" value="1"/>
</dbReference>
<keyword evidence="7" id="KW-0276">Fatty acid metabolism</keyword>
<dbReference type="PRINTS" id="PR00081">
    <property type="entry name" value="GDHRDH"/>
</dbReference>
<dbReference type="FunFam" id="3.40.50.720:FF:000173">
    <property type="entry name" value="3-oxoacyl-[acyl-carrier protein] reductase"/>
    <property type="match status" value="1"/>
</dbReference>
<dbReference type="SUPFAM" id="SSF51735">
    <property type="entry name" value="NAD(P)-binding Rossmann-fold domains"/>
    <property type="match status" value="1"/>
</dbReference>
<reference evidence="9 10" key="1">
    <citation type="submission" date="2018-07" db="EMBL/GenBank/DDBJ databases">
        <title>Draft genome of the type strain Streptomyces armeniacus ATCC 15676.</title>
        <authorList>
            <person name="Labana P."/>
            <person name="Gosse J.T."/>
            <person name="Boddy C.N."/>
        </authorList>
    </citation>
    <scope>NUCLEOTIDE SEQUENCE [LARGE SCALE GENOMIC DNA]</scope>
    <source>
        <strain evidence="9 10">ATCC 15676</strain>
    </source>
</reference>
<evidence type="ECO:0000256" key="6">
    <source>
        <dbReference type="PIRSR" id="PIRSR611284-2"/>
    </source>
</evidence>
<dbReference type="RefSeq" id="WP_208878461.1">
    <property type="nucleotide sequence ID" value="NZ_CP031320.1"/>
</dbReference>
<evidence type="ECO:0000259" key="8">
    <source>
        <dbReference type="SMART" id="SM00822"/>
    </source>
</evidence>
<dbReference type="InterPro" id="IPR011284">
    <property type="entry name" value="3oxo_ACP_reduc"/>
</dbReference>
<feature type="binding site" evidence="6">
    <location>
        <begin position="14"/>
        <end position="17"/>
    </location>
    <ligand>
        <name>NADP(+)</name>
        <dbReference type="ChEBI" id="CHEBI:58349"/>
    </ligand>
</feature>
<dbReference type="AlphaFoldDB" id="A0A345XPI3"/>
<dbReference type="InterPro" id="IPR002347">
    <property type="entry name" value="SDR_fam"/>
</dbReference>
<name>A0A345XPI3_9ACTN</name>
<keyword evidence="7" id="KW-0275">Fatty acid biosynthesis</keyword>
<evidence type="ECO:0000256" key="1">
    <source>
        <dbReference type="ARBA" id="ARBA00006484"/>
    </source>
</evidence>
<evidence type="ECO:0000256" key="2">
    <source>
        <dbReference type="ARBA" id="ARBA00012948"/>
    </source>
</evidence>
<proteinExistence type="inferred from homology"/>
<keyword evidence="10" id="KW-1185">Reference proteome</keyword>
<sequence length="249" mass="26332">MSTPEKPAVALVSGGSRGIGRAAALRLARDGFRISFCYRSDEDSAEQLRKELADIGVDSLAERVDVSEAQAVRDWVTRTEREFGPIAVAVTSAGITRDKPLLMMSDEDWHQVVDTNLDGVAHVCRAVLFPMVKRKSGSIITLSSVSGVYGNPGQGNYSASKGGIIALTRALAKEAGRYGVRANAVAPGMIETAMTDALNDAQRERSIAAIPLGRFGSADEVAETVSFLASEKASYITGSVLQVDGGIVL</sequence>
<feature type="binding site" evidence="6">
    <location>
        <position position="190"/>
    </location>
    <ligand>
        <name>NADP(+)</name>
        <dbReference type="ChEBI" id="CHEBI:58349"/>
    </ligand>
</feature>
<keyword evidence="7" id="KW-0443">Lipid metabolism</keyword>
<dbReference type="InterPro" id="IPR036291">
    <property type="entry name" value="NAD(P)-bd_dom_sf"/>
</dbReference>
<keyword evidence="7" id="KW-0444">Lipid biosynthesis</keyword>
<dbReference type="PROSITE" id="PS00061">
    <property type="entry name" value="ADH_SHORT"/>
    <property type="match status" value="1"/>
</dbReference>
<evidence type="ECO:0000256" key="4">
    <source>
        <dbReference type="ARBA" id="ARBA00048508"/>
    </source>
</evidence>
<organism evidence="9 10">
    <name type="scientific">Streptomyces armeniacus</name>
    <dbReference type="NCBI Taxonomy" id="83291"/>
    <lineage>
        <taxon>Bacteria</taxon>
        <taxon>Bacillati</taxon>
        <taxon>Actinomycetota</taxon>
        <taxon>Actinomycetes</taxon>
        <taxon>Kitasatosporales</taxon>
        <taxon>Streptomycetaceae</taxon>
        <taxon>Streptomyces</taxon>
    </lineage>
</organism>
<dbReference type="KEGG" id="sarm:DVA86_13730"/>
<dbReference type="Pfam" id="PF13561">
    <property type="entry name" value="adh_short_C2"/>
    <property type="match status" value="1"/>
</dbReference>
<protein>
    <recommendedName>
        <fullName evidence="2 7">3-oxoacyl-[acyl-carrier-protein] reductase</fullName>
        <ecNumber evidence="2 7">1.1.1.100</ecNumber>
    </recommendedName>
</protein>
<dbReference type="Gene3D" id="3.40.50.720">
    <property type="entry name" value="NAD(P)-binding Rossmann-like Domain"/>
    <property type="match status" value="1"/>
</dbReference>
<feature type="binding site" evidence="6">
    <location>
        <begin position="157"/>
        <end position="161"/>
    </location>
    <ligand>
        <name>NADP(+)</name>
        <dbReference type="ChEBI" id="CHEBI:58349"/>
    </ligand>
</feature>
<gene>
    <name evidence="9" type="primary">fabG</name>
    <name evidence="9" type="ORF">DVA86_13730</name>
</gene>
<dbReference type="PANTHER" id="PTHR42760">
    <property type="entry name" value="SHORT-CHAIN DEHYDROGENASES/REDUCTASES FAMILY MEMBER"/>
    <property type="match status" value="1"/>
</dbReference>
<comment type="subunit">
    <text evidence="7">Homotetramer.</text>
</comment>
<evidence type="ECO:0000256" key="3">
    <source>
        <dbReference type="ARBA" id="ARBA00023002"/>
    </source>
</evidence>
<dbReference type="GO" id="GO:0051287">
    <property type="term" value="F:NAD binding"/>
    <property type="evidence" value="ECO:0007669"/>
    <property type="project" value="UniProtKB-UniRule"/>
</dbReference>
<comment type="catalytic activity">
    <reaction evidence="4 7">
        <text>a (3R)-hydroxyacyl-[ACP] + NADP(+) = a 3-oxoacyl-[ACP] + NADPH + H(+)</text>
        <dbReference type="Rhea" id="RHEA:17397"/>
        <dbReference type="Rhea" id="RHEA-COMP:9916"/>
        <dbReference type="Rhea" id="RHEA-COMP:9945"/>
        <dbReference type="ChEBI" id="CHEBI:15378"/>
        <dbReference type="ChEBI" id="CHEBI:57783"/>
        <dbReference type="ChEBI" id="CHEBI:58349"/>
        <dbReference type="ChEBI" id="CHEBI:78776"/>
        <dbReference type="ChEBI" id="CHEBI:78827"/>
        <dbReference type="EC" id="1.1.1.100"/>
    </reaction>
</comment>
<feature type="active site" description="Proton acceptor" evidence="5">
    <location>
        <position position="157"/>
    </location>
</feature>
<dbReference type="InterPro" id="IPR020904">
    <property type="entry name" value="Sc_DH/Rdtase_CS"/>
</dbReference>
<comment type="function">
    <text evidence="7">Catalyzes the NADPH-dependent reduction of beta-ketoacyl-ACP substrates to beta-hydroxyacyl-ACP products, the first reductive step in the elongation cycle of fatty acid biosynthesis.</text>
</comment>
<feature type="domain" description="Ketoreductase" evidence="8">
    <location>
        <begin position="8"/>
        <end position="192"/>
    </location>
</feature>
<dbReference type="GO" id="GO:0004316">
    <property type="term" value="F:3-oxoacyl-[acyl-carrier-protein] reductase (NADPH) activity"/>
    <property type="evidence" value="ECO:0007669"/>
    <property type="project" value="UniProtKB-UniRule"/>
</dbReference>
<dbReference type="EC" id="1.1.1.100" evidence="2 7"/>
<evidence type="ECO:0000256" key="7">
    <source>
        <dbReference type="RuleBase" id="RU366074"/>
    </source>
</evidence>
<dbReference type="GO" id="GO:0030497">
    <property type="term" value="P:fatty acid elongation"/>
    <property type="evidence" value="ECO:0007669"/>
    <property type="project" value="TreeGrafter"/>
</dbReference>
<evidence type="ECO:0000313" key="10">
    <source>
        <dbReference type="Proteomes" id="UP000254425"/>
    </source>
</evidence>
<evidence type="ECO:0000256" key="5">
    <source>
        <dbReference type="PIRSR" id="PIRSR611284-1"/>
    </source>
</evidence>
<dbReference type="Proteomes" id="UP000254425">
    <property type="component" value="Chromosome"/>
</dbReference>
<dbReference type="NCBIfam" id="TIGR01830">
    <property type="entry name" value="3oxo_ACP_reduc"/>
    <property type="match status" value="1"/>
</dbReference>
<accession>A0A345XPI3</accession>
<keyword evidence="6 7" id="KW-0521">NADP</keyword>
<dbReference type="SMART" id="SM00822">
    <property type="entry name" value="PKS_KR"/>
    <property type="match status" value="1"/>
</dbReference>